<reference evidence="3" key="1">
    <citation type="submission" date="2017-08" db="EMBL/GenBank/DDBJ databases">
        <title>A dynamic microbial community with high functional redundancy inhabits the cold, oxic subseafloor aquifer.</title>
        <authorList>
            <person name="Tully B.J."/>
            <person name="Wheat C.G."/>
            <person name="Glazer B.T."/>
            <person name="Huber J.A."/>
        </authorList>
    </citation>
    <scope>NUCLEOTIDE SEQUENCE [LARGE SCALE GENOMIC DNA]</scope>
</reference>
<evidence type="ECO:0000313" key="3">
    <source>
        <dbReference type="Proteomes" id="UP000218767"/>
    </source>
</evidence>
<dbReference type="PANTHER" id="PTHR46732:SF8">
    <property type="entry name" value="ATP-DEPENDENT PROTEASE LA (LON) DOMAIN PROTEIN"/>
    <property type="match status" value="1"/>
</dbReference>
<dbReference type="Proteomes" id="UP000218767">
    <property type="component" value="Unassembled WGS sequence"/>
</dbReference>
<dbReference type="AlphaFoldDB" id="A0A2A4X1A3"/>
<dbReference type="InterPro" id="IPR015947">
    <property type="entry name" value="PUA-like_sf"/>
</dbReference>
<proteinExistence type="predicted"/>
<dbReference type="Gene3D" id="2.30.130.40">
    <property type="entry name" value="LON domain-like"/>
    <property type="match status" value="1"/>
</dbReference>
<name>A0A2A4X1A3_9GAMM</name>
<dbReference type="SUPFAM" id="SSF88697">
    <property type="entry name" value="PUA domain-like"/>
    <property type="match status" value="1"/>
</dbReference>
<dbReference type="PANTHER" id="PTHR46732">
    <property type="entry name" value="ATP-DEPENDENT PROTEASE LA (LON) DOMAIN PROTEIN"/>
    <property type="match status" value="1"/>
</dbReference>
<gene>
    <name evidence="2" type="ORF">COB20_11965</name>
</gene>
<dbReference type="EMBL" id="NVUL01000066">
    <property type="protein sequence ID" value="PCI75855.1"/>
    <property type="molecule type" value="Genomic_DNA"/>
</dbReference>
<dbReference type="Pfam" id="PF02190">
    <property type="entry name" value="LON_substr_bdg"/>
    <property type="match status" value="1"/>
</dbReference>
<dbReference type="PROSITE" id="PS51787">
    <property type="entry name" value="LON_N"/>
    <property type="match status" value="1"/>
</dbReference>
<comment type="caution">
    <text evidence="2">The sequence shown here is derived from an EMBL/GenBank/DDBJ whole genome shotgun (WGS) entry which is preliminary data.</text>
</comment>
<protein>
    <recommendedName>
        <fullName evidence="1">Lon N-terminal domain-containing protein</fullName>
    </recommendedName>
</protein>
<feature type="domain" description="Lon N-terminal" evidence="1">
    <location>
        <begin position="4"/>
        <end position="201"/>
    </location>
</feature>
<dbReference type="InterPro" id="IPR003111">
    <property type="entry name" value="Lon_prtase_N"/>
</dbReference>
<evidence type="ECO:0000259" key="1">
    <source>
        <dbReference type="PROSITE" id="PS51787"/>
    </source>
</evidence>
<accession>A0A2A4X1A3</accession>
<dbReference type="Gene3D" id="1.10.4060.10">
    <property type="entry name" value="BPP1347 like domain"/>
    <property type="match status" value="1"/>
</dbReference>
<dbReference type="SMART" id="SM00464">
    <property type="entry name" value="LON"/>
    <property type="match status" value="1"/>
</dbReference>
<sequence length="204" mass="23126">MSNSQEIPLFPLQLVMFPGGRLDLQIFERRYIDLVTQCMRTETGFGICLLKKGMETVQAGTQQTIHRTGTYANIIDWDQLPNGLLGITVEGSAKFNIEDCWLAESGVLTANVAFSENDSVGKQTIPIDDDFTALTQLLQNLESHPLVEQKNLIIDYDNLWDLGWRLAELIPVENAKRQDLLEMDDPWERIENIEQLVSELADES</sequence>
<dbReference type="InterPro" id="IPR046336">
    <property type="entry name" value="Lon_prtase_N_sf"/>
</dbReference>
<evidence type="ECO:0000313" key="2">
    <source>
        <dbReference type="EMBL" id="PCI75855.1"/>
    </source>
</evidence>
<organism evidence="2 3">
    <name type="scientific">SAR86 cluster bacterium</name>
    <dbReference type="NCBI Taxonomy" id="2030880"/>
    <lineage>
        <taxon>Bacteria</taxon>
        <taxon>Pseudomonadati</taxon>
        <taxon>Pseudomonadota</taxon>
        <taxon>Gammaproteobacteria</taxon>
        <taxon>SAR86 cluster</taxon>
    </lineage>
</organism>